<dbReference type="VEuPathDB" id="FungiDB:BD410DRAFT_896160"/>
<dbReference type="AlphaFoldDB" id="A0A4Y7QDR0"/>
<dbReference type="EMBL" id="ML170164">
    <property type="protein sequence ID" value="TDL25222.1"/>
    <property type="molecule type" value="Genomic_DNA"/>
</dbReference>
<feature type="region of interest" description="Disordered" evidence="1">
    <location>
        <begin position="1"/>
        <end position="20"/>
    </location>
</feature>
<evidence type="ECO:0000313" key="2">
    <source>
        <dbReference type="EMBL" id="TDL25222.1"/>
    </source>
</evidence>
<accession>A0A4Y7QDR0</accession>
<sequence>MPQSRRQKKAKQKKAKQNLDFRVIPRNKDTWVRRSEPDAEEWQQEDVHPKRVRRRSEKGVNSVDGLFETMKKKFNEEMETLMDRFDRKISDSIAKFKKELRKEVDMCNARTFMCIDARSDEHNAFRALHARILLHRSRQTAAEALGLSKWEEIREKGNAHAQVTFFKSAALALPDSSPKKDMLLTIANNPSELDILLNRSNTLRTDYLVHHAE</sequence>
<feature type="region of interest" description="Disordered" evidence="1">
    <location>
        <begin position="32"/>
        <end position="56"/>
    </location>
</feature>
<name>A0A4Y7QDR0_9AGAM</name>
<reference evidence="2 3" key="1">
    <citation type="submission" date="2018-06" db="EMBL/GenBank/DDBJ databases">
        <title>A transcriptomic atlas of mushroom development highlights an independent origin of complex multicellularity.</title>
        <authorList>
            <consortium name="DOE Joint Genome Institute"/>
            <person name="Krizsan K."/>
            <person name="Almasi E."/>
            <person name="Merenyi Z."/>
            <person name="Sahu N."/>
            <person name="Viragh M."/>
            <person name="Koszo T."/>
            <person name="Mondo S."/>
            <person name="Kiss B."/>
            <person name="Balint B."/>
            <person name="Kues U."/>
            <person name="Barry K."/>
            <person name="Hegedus J.C."/>
            <person name="Henrissat B."/>
            <person name="Johnson J."/>
            <person name="Lipzen A."/>
            <person name="Ohm R."/>
            <person name="Nagy I."/>
            <person name="Pangilinan J."/>
            <person name="Yan J."/>
            <person name="Xiong Y."/>
            <person name="Grigoriev I.V."/>
            <person name="Hibbett D.S."/>
            <person name="Nagy L.G."/>
        </authorList>
    </citation>
    <scope>NUCLEOTIDE SEQUENCE [LARGE SCALE GENOMIC DNA]</scope>
    <source>
        <strain evidence="2 3">SZMC22713</strain>
    </source>
</reference>
<protein>
    <submittedName>
        <fullName evidence="2">Uncharacterized protein</fullName>
    </submittedName>
</protein>
<organism evidence="2 3">
    <name type="scientific">Rickenella mellea</name>
    <dbReference type="NCBI Taxonomy" id="50990"/>
    <lineage>
        <taxon>Eukaryota</taxon>
        <taxon>Fungi</taxon>
        <taxon>Dikarya</taxon>
        <taxon>Basidiomycota</taxon>
        <taxon>Agaricomycotina</taxon>
        <taxon>Agaricomycetes</taxon>
        <taxon>Hymenochaetales</taxon>
        <taxon>Rickenellaceae</taxon>
        <taxon>Rickenella</taxon>
    </lineage>
</organism>
<proteinExistence type="predicted"/>
<gene>
    <name evidence="2" type="ORF">BD410DRAFT_896160</name>
</gene>
<feature type="compositionally biased region" description="Basic residues" evidence="1">
    <location>
        <begin position="1"/>
        <end position="16"/>
    </location>
</feature>
<keyword evidence="3" id="KW-1185">Reference proteome</keyword>
<evidence type="ECO:0000313" key="3">
    <source>
        <dbReference type="Proteomes" id="UP000294933"/>
    </source>
</evidence>
<dbReference type="Proteomes" id="UP000294933">
    <property type="component" value="Unassembled WGS sequence"/>
</dbReference>
<evidence type="ECO:0000256" key="1">
    <source>
        <dbReference type="SAM" id="MobiDB-lite"/>
    </source>
</evidence>